<dbReference type="RefSeq" id="XP_014481505.1">
    <property type="nucleotide sequence ID" value="XM_014626019.1"/>
</dbReference>
<reference evidence="2" key="1">
    <citation type="submission" date="2025-08" db="UniProtKB">
        <authorList>
            <consortium name="RefSeq"/>
        </authorList>
    </citation>
    <scope>IDENTIFICATION</scope>
</reference>
<dbReference type="AlphaFoldDB" id="A0A6P3XSL4"/>
<keyword evidence="1" id="KW-1185">Reference proteome</keyword>
<accession>A0A6P3XSL4</accession>
<dbReference type="Pfam" id="PF01359">
    <property type="entry name" value="Transposase_1"/>
    <property type="match status" value="1"/>
</dbReference>
<organism evidence="1 2">
    <name type="scientific">Dinoponera quadriceps</name>
    <name type="common">South American ant</name>
    <dbReference type="NCBI Taxonomy" id="609295"/>
    <lineage>
        <taxon>Eukaryota</taxon>
        <taxon>Metazoa</taxon>
        <taxon>Ecdysozoa</taxon>
        <taxon>Arthropoda</taxon>
        <taxon>Hexapoda</taxon>
        <taxon>Insecta</taxon>
        <taxon>Pterygota</taxon>
        <taxon>Neoptera</taxon>
        <taxon>Endopterygota</taxon>
        <taxon>Hymenoptera</taxon>
        <taxon>Apocrita</taxon>
        <taxon>Aculeata</taxon>
        <taxon>Formicoidea</taxon>
        <taxon>Formicidae</taxon>
        <taxon>Ponerinae</taxon>
        <taxon>Ponerini</taxon>
        <taxon>Dinoponera</taxon>
    </lineage>
</organism>
<dbReference type="InterPro" id="IPR001888">
    <property type="entry name" value="Transposase_1"/>
</dbReference>
<evidence type="ECO:0000313" key="2">
    <source>
        <dbReference type="RefSeq" id="XP_014481505.1"/>
    </source>
</evidence>
<dbReference type="GeneID" id="106747961"/>
<protein>
    <submittedName>
        <fullName evidence="2">Uncharacterized protein LOC106747961</fullName>
    </submittedName>
</protein>
<dbReference type="Proteomes" id="UP000515204">
    <property type="component" value="Unplaced"/>
</dbReference>
<name>A0A6P3XSL4_DINQU</name>
<proteinExistence type="predicted"/>
<evidence type="ECO:0000313" key="1">
    <source>
        <dbReference type="Proteomes" id="UP000515204"/>
    </source>
</evidence>
<dbReference type="Gene3D" id="1.10.10.10">
    <property type="entry name" value="Winged helix-like DNA-binding domain superfamily/Winged helix DNA-binding domain"/>
    <property type="match status" value="1"/>
</dbReference>
<gene>
    <name evidence="2" type="primary">LOC106747961</name>
</gene>
<dbReference type="KEGG" id="dqu:106747961"/>
<dbReference type="InterPro" id="IPR036388">
    <property type="entry name" value="WH-like_DNA-bd_sf"/>
</dbReference>
<sequence length="227" mass="26531">MWFLRDSILMDTVLEDPVWAKRGQLQNRKQNVTGPDLRCFETTANINFAKVLRSKLRKNTAKLHQGVIFPKLASSMAVAEPSCVRSSCHIRLLTYLVLSNFMVGVASFQFMNFLQNWRQRCPMIFANETEQLQALLNENLAQTQEKLATQLGVDRITISRRLYEMRKIMKLEIGYYKSRRVFHLDGKTEYSRQEDSFLSGVWWDAKSVLYYELLEPGQTINVQRYSD</sequence>